<dbReference type="Proteomes" id="UP000053372">
    <property type="component" value="Unassembled WGS sequence"/>
</dbReference>
<protein>
    <submittedName>
        <fullName evidence="2">Chemotaxis protein CheW</fullName>
    </submittedName>
</protein>
<dbReference type="OrthoDB" id="425983at2"/>
<organism evidence="2 3">
    <name type="scientific">Mastigocoleus testarum BC008</name>
    <dbReference type="NCBI Taxonomy" id="371196"/>
    <lineage>
        <taxon>Bacteria</taxon>
        <taxon>Bacillati</taxon>
        <taxon>Cyanobacteriota</taxon>
        <taxon>Cyanophyceae</taxon>
        <taxon>Nostocales</taxon>
        <taxon>Hapalosiphonaceae</taxon>
        <taxon>Mastigocoleus</taxon>
    </lineage>
</organism>
<keyword evidence="3" id="KW-1185">Reference proteome</keyword>
<gene>
    <name evidence="2" type="ORF">BC008_30190</name>
</gene>
<name>A0A0V7ZSN0_9CYAN</name>
<evidence type="ECO:0000313" key="3">
    <source>
        <dbReference type="Proteomes" id="UP000053372"/>
    </source>
</evidence>
<dbReference type="PROSITE" id="PS50851">
    <property type="entry name" value="CHEW"/>
    <property type="match status" value="1"/>
</dbReference>
<dbReference type="RefSeq" id="WP_027840444.1">
    <property type="nucleotide sequence ID" value="NZ_LMTZ01000087.1"/>
</dbReference>
<dbReference type="PANTHER" id="PTHR22617">
    <property type="entry name" value="CHEMOTAXIS SENSOR HISTIDINE KINASE-RELATED"/>
    <property type="match status" value="1"/>
</dbReference>
<sequence length="157" mass="17891">MDSKNKFLSFNLGNIDTAVILLEKITEVVPISLTEICSVPQMHNYILGIYNWRGEMLWIIDLEEMLGYTSVIQEAPLTLKMMVIVVQAEGKYLGLLVRKLIDICWLDTDLMKSPDPQLFKSDIIPRLHGYFIGKSEDIIISLDANAIIKSPAWEIYS</sequence>
<dbReference type="InterPro" id="IPR036061">
    <property type="entry name" value="CheW-like_dom_sf"/>
</dbReference>
<feature type="domain" description="CheW-like" evidence="1">
    <location>
        <begin position="4"/>
        <end position="153"/>
    </location>
</feature>
<proteinExistence type="predicted"/>
<dbReference type="GO" id="GO:0006935">
    <property type="term" value="P:chemotaxis"/>
    <property type="evidence" value="ECO:0007669"/>
    <property type="project" value="InterPro"/>
</dbReference>
<dbReference type="SUPFAM" id="SSF50341">
    <property type="entry name" value="CheW-like"/>
    <property type="match status" value="1"/>
</dbReference>
<evidence type="ECO:0000259" key="1">
    <source>
        <dbReference type="PROSITE" id="PS50851"/>
    </source>
</evidence>
<dbReference type="InterPro" id="IPR039315">
    <property type="entry name" value="CheW"/>
</dbReference>
<dbReference type="GO" id="GO:0007165">
    <property type="term" value="P:signal transduction"/>
    <property type="evidence" value="ECO:0007669"/>
    <property type="project" value="InterPro"/>
</dbReference>
<dbReference type="InterPro" id="IPR002545">
    <property type="entry name" value="CheW-lke_dom"/>
</dbReference>
<dbReference type="EMBL" id="LMTZ01000087">
    <property type="protein sequence ID" value="KST67467.1"/>
    <property type="molecule type" value="Genomic_DNA"/>
</dbReference>
<dbReference type="SMART" id="SM00260">
    <property type="entry name" value="CheW"/>
    <property type="match status" value="1"/>
</dbReference>
<dbReference type="PANTHER" id="PTHR22617:SF23">
    <property type="entry name" value="CHEMOTAXIS PROTEIN CHEW"/>
    <property type="match status" value="1"/>
</dbReference>
<dbReference type="Pfam" id="PF01584">
    <property type="entry name" value="CheW"/>
    <property type="match status" value="1"/>
</dbReference>
<comment type="caution">
    <text evidence="2">The sequence shown here is derived from an EMBL/GenBank/DDBJ whole genome shotgun (WGS) entry which is preliminary data.</text>
</comment>
<dbReference type="Gene3D" id="2.40.50.180">
    <property type="entry name" value="CheA-289, Domain 4"/>
    <property type="match status" value="1"/>
</dbReference>
<accession>A0A0V7ZSN0</accession>
<evidence type="ECO:0000313" key="2">
    <source>
        <dbReference type="EMBL" id="KST67467.1"/>
    </source>
</evidence>
<dbReference type="GO" id="GO:0005829">
    <property type="term" value="C:cytosol"/>
    <property type="evidence" value="ECO:0007669"/>
    <property type="project" value="TreeGrafter"/>
</dbReference>
<dbReference type="AlphaFoldDB" id="A0A0V7ZSN0"/>
<reference evidence="2 3" key="1">
    <citation type="journal article" date="2015" name="Genome Announc.">
        <title>Draft Genome of the Euendolithic (true boring) Cyanobacterium Mastigocoleus testarum strain BC008.</title>
        <authorList>
            <person name="Guida B.S."/>
            <person name="Garcia-Pichel F."/>
        </authorList>
    </citation>
    <scope>NUCLEOTIDE SEQUENCE [LARGE SCALE GENOMIC DNA]</scope>
    <source>
        <strain evidence="2 3">BC008</strain>
    </source>
</reference>